<dbReference type="PANTHER" id="PTHR44591">
    <property type="entry name" value="STRESS RESPONSE REGULATOR PROTEIN 1"/>
    <property type="match status" value="1"/>
</dbReference>
<keyword evidence="4" id="KW-0808">Transferase</keyword>
<name>A0A564ZJH9_9BACT</name>
<dbReference type="EMBL" id="CABIKM010000022">
    <property type="protein sequence ID" value="VUZ85027.1"/>
    <property type="molecule type" value="Genomic_DNA"/>
</dbReference>
<reference evidence="4 5" key="1">
    <citation type="submission" date="2019-07" db="EMBL/GenBank/DDBJ databases">
        <authorList>
            <person name="Cremers G."/>
        </authorList>
    </citation>
    <scope>NUCLEOTIDE SEQUENCE [LARGE SCALE GENOMIC DNA]</scope>
</reference>
<evidence type="ECO:0000256" key="1">
    <source>
        <dbReference type="ARBA" id="ARBA00022553"/>
    </source>
</evidence>
<evidence type="ECO:0000259" key="3">
    <source>
        <dbReference type="PROSITE" id="PS50110"/>
    </source>
</evidence>
<dbReference type="PANTHER" id="PTHR44591:SF3">
    <property type="entry name" value="RESPONSE REGULATORY DOMAIN-CONTAINING PROTEIN"/>
    <property type="match status" value="1"/>
</dbReference>
<feature type="domain" description="Response regulatory" evidence="3">
    <location>
        <begin position="5"/>
        <end position="121"/>
    </location>
</feature>
<dbReference type="Gene3D" id="3.40.50.2300">
    <property type="match status" value="1"/>
</dbReference>
<proteinExistence type="predicted"/>
<keyword evidence="1 2" id="KW-0597">Phosphoprotein</keyword>
<dbReference type="GO" id="GO:0000160">
    <property type="term" value="P:phosphorelay signal transduction system"/>
    <property type="evidence" value="ECO:0007669"/>
    <property type="project" value="InterPro"/>
</dbReference>
<gene>
    <name evidence="4" type="ORF">MELA_01402</name>
</gene>
<evidence type="ECO:0000256" key="2">
    <source>
        <dbReference type="PROSITE-ProRule" id="PRU00169"/>
    </source>
</evidence>
<dbReference type="AlphaFoldDB" id="A0A564ZJH9"/>
<evidence type="ECO:0000313" key="5">
    <source>
        <dbReference type="Proteomes" id="UP000334340"/>
    </source>
</evidence>
<dbReference type="InterPro" id="IPR001789">
    <property type="entry name" value="Sig_transdc_resp-reg_receiver"/>
</dbReference>
<organism evidence="4 5">
    <name type="scientific">Candidatus Methylomirabilis lanthanidiphila</name>
    <dbReference type="NCBI Taxonomy" id="2211376"/>
    <lineage>
        <taxon>Bacteria</taxon>
        <taxon>Candidatus Methylomirabilota</taxon>
        <taxon>Candidatus Methylomirabilia</taxon>
        <taxon>Candidatus Methylomirabilales</taxon>
        <taxon>Candidatus Methylomirabilaceae</taxon>
        <taxon>Candidatus Methylomirabilis</taxon>
    </lineage>
</organism>
<dbReference type="InterPro" id="IPR050595">
    <property type="entry name" value="Bact_response_regulator"/>
</dbReference>
<dbReference type="InterPro" id="IPR011006">
    <property type="entry name" value="CheY-like_superfamily"/>
</dbReference>
<sequence>MAGEKILIVEDNLMNRELVAITLTAVGYRVLEAEDGFGLLDRVKAERPALIIMDLQLPQIDGFTLTRELKNDAETRAIPILVTSAFSRREDRMQAVEAGCNEFLTKPLDMPLFLQTVAGLVSRVMS</sequence>
<keyword evidence="5" id="KW-1185">Reference proteome</keyword>
<evidence type="ECO:0000313" key="4">
    <source>
        <dbReference type="EMBL" id="VUZ85027.1"/>
    </source>
</evidence>
<protein>
    <submittedName>
        <fullName evidence="4">Histidine kinase</fullName>
    </submittedName>
</protein>
<dbReference type="GO" id="GO:0016301">
    <property type="term" value="F:kinase activity"/>
    <property type="evidence" value="ECO:0007669"/>
    <property type="project" value="UniProtKB-KW"/>
</dbReference>
<dbReference type="Pfam" id="PF00072">
    <property type="entry name" value="Response_reg"/>
    <property type="match status" value="1"/>
</dbReference>
<feature type="modified residue" description="4-aspartylphosphate" evidence="2">
    <location>
        <position position="54"/>
    </location>
</feature>
<dbReference type="Proteomes" id="UP000334340">
    <property type="component" value="Unassembled WGS sequence"/>
</dbReference>
<keyword evidence="4" id="KW-0418">Kinase</keyword>
<dbReference type="PROSITE" id="PS50110">
    <property type="entry name" value="RESPONSE_REGULATORY"/>
    <property type="match status" value="1"/>
</dbReference>
<dbReference type="SMART" id="SM00448">
    <property type="entry name" value="REC"/>
    <property type="match status" value="1"/>
</dbReference>
<accession>A0A564ZJH9</accession>
<dbReference type="SUPFAM" id="SSF52172">
    <property type="entry name" value="CheY-like"/>
    <property type="match status" value="1"/>
</dbReference>